<dbReference type="AlphaFoldDB" id="A0A0A9CFQ6"/>
<protein>
    <submittedName>
        <fullName evidence="1">Uncharacterized protein</fullName>
    </submittedName>
</protein>
<accession>A0A0A9CFQ6</accession>
<reference evidence="1" key="2">
    <citation type="journal article" date="2015" name="Data Brief">
        <title>Shoot transcriptome of the giant reed, Arundo donax.</title>
        <authorList>
            <person name="Barrero R.A."/>
            <person name="Guerrero F.D."/>
            <person name="Moolhuijzen P."/>
            <person name="Goolsby J.A."/>
            <person name="Tidwell J."/>
            <person name="Bellgard S.E."/>
            <person name="Bellgard M.I."/>
        </authorList>
    </citation>
    <scope>NUCLEOTIDE SEQUENCE</scope>
    <source>
        <tissue evidence="1">Shoot tissue taken approximately 20 cm above the soil surface</tissue>
    </source>
</reference>
<evidence type="ECO:0000313" key="1">
    <source>
        <dbReference type="EMBL" id="JAD72210.1"/>
    </source>
</evidence>
<dbReference type="EMBL" id="GBRH01225685">
    <property type="protein sequence ID" value="JAD72210.1"/>
    <property type="molecule type" value="Transcribed_RNA"/>
</dbReference>
<reference evidence="1" key="1">
    <citation type="submission" date="2014-09" db="EMBL/GenBank/DDBJ databases">
        <authorList>
            <person name="Magalhaes I.L.F."/>
            <person name="Oliveira U."/>
            <person name="Santos F.R."/>
            <person name="Vidigal T.H.D.A."/>
            <person name="Brescovit A.D."/>
            <person name="Santos A.J."/>
        </authorList>
    </citation>
    <scope>NUCLEOTIDE SEQUENCE</scope>
    <source>
        <tissue evidence="1">Shoot tissue taken approximately 20 cm above the soil surface</tissue>
    </source>
</reference>
<proteinExistence type="predicted"/>
<organism evidence="1">
    <name type="scientific">Arundo donax</name>
    <name type="common">Giant reed</name>
    <name type="synonym">Donax arundinaceus</name>
    <dbReference type="NCBI Taxonomy" id="35708"/>
    <lineage>
        <taxon>Eukaryota</taxon>
        <taxon>Viridiplantae</taxon>
        <taxon>Streptophyta</taxon>
        <taxon>Embryophyta</taxon>
        <taxon>Tracheophyta</taxon>
        <taxon>Spermatophyta</taxon>
        <taxon>Magnoliopsida</taxon>
        <taxon>Liliopsida</taxon>
        <taxon>Poales</taxon>
        <taxon>Poaceae</taxon>
        <taxon>PACMAD clade</taxon>
        <taxon>Arundinoideae</taxon>
        <taxon>Arundineae</taxon>
        <taxon>Arundo</taxon>
    </lineage>
</organism>
<sequence length="27" mass="2872">MATSLLSMSYLQFGHSIRASAPSSLIC</sequence>
<name>A0A0A9CFQ6_ARUDO</name>